<sequence>MALQSALLTFAAGIAAATNVVHYPPAQSNINNLTFALTGTGAPGIFTSSTTPDRNYGEYNWCNMPHVRTREYKTPSRDFTLEYVEIIQRHHKRTPYASNTFFKEDVTWSCTGEGPVVYGKGPSGVSSDVTEIQWQAFRDAQNPWVNSVGPGFVGTTCQLPQITTEGIVDSHTHGTDLRAVYASRLGLGLHLDPSIAKIRVTNNVITSQVAGGLVKGLFPATGNAAVFIQSSTFDSLEPTYSCPTADSLRSSYTSGSSNWTSHLTAAAPLYAKLDSVSGTSNPDGGGWHTSFDHYYDNLSAKLCHGKKLPCSVNDTSLCVTQDEANTVFRLGNWEYSYYFRDAPDSTKYAALHYGAWFLELKGHLQAVVAGQSKIRYFHNIAHDGSVSPVLGFLQIANMVWPGMGSEVVFELYKKKNDHFLRVLWGGQPMVTSTPMGTLDMIPVQTMLDYIDSMVGSGADLFAACHS</sequence>
<keyword evidence="3" id="KW-1185">Reference proteome</keyword>
<name>A0AAW0CBH2_9AGAR</name>
<evidence type="ECO:0000313" key="2">
    <source>
        <dbReference type="EMBL" id="KAK7035737.1"/>
    </source>
</evidence>
<dbReference type="SUPFAM" id="SSF53254">
    <property type="entry name" value="Phosphoglycerate mutase-like"/>
    <property type="match status" value="1"/>
</dbReference>
<dbReference type="AlphaFoldDB" id="A0AAW0CBH2"/>
<dbReference type="InterPro" id="IPR050645">
    <property type="entry name" value="Histidine_acid_phosphatase"/>
</dbReference>
<dbReference type="Gene3D" id="3.40.50.1240">
    <property type="entry name" value="Phosphoglycerate mutase-like"/>
    <property type="match status" value="1"/>
</dbReference>
<feature type="signal peptide" evidence="1">
    <location>
        <begin position="1"/>
        <end position="17"/>
    </location>
</feature>
<reference evidence="2 3" key="1">
    <citation type="journal article" date="2024" name="J Genomics">
        <title>Draft genome sequencing and assembly of Favolaschia claudopus CIRM-BRFM 2984 isolated from oak limbs.</title>
        <authorList>
            <person name="Navarro D."/>
            <person name="Drula E."/>
            <person name="Chaduli D."/>
            <person name="Cazenave R."/>
            <person name="Ahrendt S."/>
            <person name="Wang J."/>
            <person name="Lipzen A."/>
            <person name="Daum C."/>
            <person name="Barry K."/>
            <person name="Grigoriev I.V."/>
            <person name="Favel A."/>
            <person name="Rosso M.N."/>
            <person name="Martin F."/>
        </authorList>
    </citation>
    <scope>NUCLEOTIDE SEQUENCE [LARGE SCALE GENOMIC DNA]</scope>
    <source>
        <strain evidence="2 3">CIRM-BRFM 2984</strain>
    </source>
</reference>
<dbReference type="InterPro" id="IPR029033">
    <property type="entry name" value="His_PPase_superfam"/>
</dbReference>
<gene>
    <name evidence="2" type="ORF">R3P38DRAFT_2908799</name>
</gene>
<keyword evidence="1" id="KW-0732">Signal</keyword>
<dbReference type="Proteomes" id="UP001362999">
    <property type="component" value="Unassembled WGS sequence"/>
</dbReference>
<accession>A0AAW0CBH2</accession>
<proteinExistence type="predicted"/>
<dbReference type="PANTHER" id="PTHR11567:SF195">
    <property type="entry name" value="ACID PHOSPHATASE, PUTATIVE (AFU_ORTHOLOGUE AFUA_3G14570)-RELATED"/>
    <property type="match status" value="1"/>
</dbReference>
<organism evidence="2 3">
    <name type="scientific">Favolaschia claudopus</name>
    <dbReference type="NCBI Taxonomy" id="2862362"/>
    <lineage>
        <taxon>Eukaryota</taxon>
        <taxon>Fungi</taxon>
        <taxon>Dikarya</taxon>
        <taxon>Basidiomycota</taxon>
        <taxon>Agaricomycotina</taxon>
        <taxon>Agaricomycetes</taxon>
        <taxon>Agaricomycetidae</taxon>
        <taxon>Agaricales</taxon>
        <taxon>Marasmiineae</taxon>
        <taxon>Mycenaceae</taxon>
        <taxon>Favolaschia</taxon>
    </lineage>
</organism>
<feature type="chain" id="PRO_5043474563" evidence="1">
    <location>
        <begin position="18"/>
        <end position="466"/>
    </location>
</feature>
<evidence type="ECO:0000256" key="1">
    <source>
        <dbReference type="SAM" id="SignalP"/>
    </source>
</evidence>
<dbReference type="PANTHER" id="PTHR11567">
    <property type="entry name" value="ACID PHOSPHATASE-RELATED"/>
    <property type="match status" value="1"/>
</dbReference>
<comment type="caution">
    <text evidence="2">The sequence shown here is derived from an EMBL/GenBank/DDBJ whole genome shotgun (WGS) entry which is preliminary data.</text>
</comment>
<dbReference type="GO" id="GO:0016791">
    <property type="term" value="F:phosphatase activity"/>
    <property type="evidence" value="ECO:0007669"/>
    <property type="project" value="TreeGrafter"/>
</dbReference>
<protein>
    <submittedName>
        <fullName evidence="2">Histidine phosphatase</fullName>
    </submittedName>
</protein>
<evidence type="ECO:0000313" key="3">
    <source>
        <dbReference type="Proteomes" id="UP001362999"/>
    </source>
</evidence>
<dbReference type="EMBL" id="JAWWNJ010000019">
    <property type="protein sequence ID" value="KAK7035737.1"/>
    <property type="molecule type" value="Genomic_DNA"/>
</dbReference>